<dbReference type="GeneID" id="92513166"/>
<dbReference type="Pfam" id="PF20054">
    <property type="entry name" value="Tc-38"/>
    <property type="match status" value="1"/>
</dbReference>
<dbReference type="InterPro" id="IPR045399">
    <property type="entry name" value="Tc-38"/>
</dbReference>
<evidence type="ECO:0000313" key="2">
    <source>
        <dbReference type="EMBL" id="KAG5474322.1"/>
    </source>
</evidence>
<organism evidence="2 3">
    <name type="scientific">Leishmania martiniquensis</name>
    <dbReference type="NCBI Taxonomy" id="1580590"/>
    <lineage>
        <taxon>Eukaryota</taxon>
        <taxon>Discoba</taxon>
        <taxon>Euglenozoa</taxon>
        <taxon>Kinetoplastea</taxon>
        <taxon>Metakinetoplastina</taxon>
        <taxon>Trypanosomatida</taxon>
        <taxon>Trypanosomatidae</taxon>
        <taxon>Leishmaniinae</taxon>
        <taxon>Leishmania</taxon>
    </lineage>
</organism>
<sequence>MHGLHPRRRQQRLFTGALFPETLNDQLAAFARRHKLQSEVWVPRRAFDLALKPYGVYILPNATLCDATLTPGDGIGWVTASIGVDRCLVNAAQTSNQYLLEGFADFLVWCPPPLQQVSAPTQAPSFAASSIAGAQAACDASVALPSSPCRAKKMNTDEFLVAAVDGDAEHTSMRAATAGSRTASILSPDPAWDNIAPFQHPLAINGSLLHATSVTDLARMQQKGQRWPTYWRCVNAAGPGRQRFFSMGDSECPGRYNPHFCVQYTPHTYTNLSFPSPIAVLMRHRAVEHKYVSRLWVTLKQAEELFGTRLLPERANDAPVVYCNYFTAGWEATAFYCADQFAGASVVFPNPLQLDMAVKGVRLPSMQLRAYPLLARLTTQFTKEEASDGGIEDRIGSDQAMSDAGRHTEFVEHRKRCAAIELHGFRTSKAAQLYLKSSKIAGTLTRQCLLCDYPRPLFFSHRALASFDLALREGEQGVVQTRLPVRLNNGMAWCSGECWFNVSQLREPAVGQELMDNPPRHFLTRQLLHGVVAVNCCRAQLARRGGTGATTASSTPTVPARCDFSAEWVPAYVLEKTGWRLRKGAQGVVFVPLPAATTLKRLPVGPGIFFSIEDVDLGDAVKDWLRRYTPISETGAPFLRGLRQAMTLHAFERGYRAHRWLLYRTRHSGPFSEPLQSLLPSCKPAHQLHSQALPGAPLSAYGRIVKMGSFEFVSQEEVASVREARVFNGSAVSEGGDVEPDAPLFQMSMAERSRVELGIGLSAESLLLGREGEMDDPATGDDTATSRSFDAAELAKCGGAAHVFDNDDVALHMGED</sequence>
<dbReference type="Proteomes" id="UP000673552">
    <property type="component" value="Chromosome 28"/>
</dbReference>
<accession>A0A836KIQ1</accession>
<name>A0A836KIQ1_9TRYP</name>
<dbReference type="EMBL" id="JAFEUZ010000028">
    <property type="protein sequence ID" value="KAG5474322.1"/>
    <property type="molecule type" value="Genomic_DNA"/>
</dbReference>
<dbReference type="KEGG" id="lmat:92513166"/>
<protein>
    <recommendedName>
        <fullName evidence="1">Trypanosoma Tc-38 (p38) protein domain-containing protein</fullName>
    </recommendedName>
</protein>
<dbReference type="RefSeq" id="XP_067177264.1">
    <property type="nucleotide sequence ID" value="XM_067320654.1"/>
</dbReference>
<gene>
    <name evidence="2" type="ORF">LSCM1_03102</name>
</gene>
<proteinExistence type="predicted"/>
<evidence type="ECO:0000259" key="1">
    <source>
        <dbReference type="Pfam" id="PF20054"/>
    </source>
</evidence>
<comment type="caution">
    <text evidence="2">The sequence shown here is derived from an EMBL/GenBank/DDBJ whole genome shotgun (WGS) entry which is preliminary data.</text>
</comment>
<dbReference type="AlphaFoldDB" id="A0A836KIQ1"/>
<evidence type="ECO:0000313" key="3">
    <source>
        <dbReference type="Proteomes" id="UP000673552"/>
    </source>
</evidence>
<dbReference type="OrthoDB" id="259667at2759"/>
<keyword evidence="3" id="KW-1185">Reference proteome</keyword>
<reference evidence="2 3" key="1">
    <citation type="submission" date="2021-03" db="EMBL/GenBank/DDBJ databases">
        <title>Leishmania (Mundinia) martiniquensis Genome sequencing and assembly.</title>
        <authorList>
            <person name="Almutairi H."/>
            <person name="Gatherer D."/>
        </authorList>
    </citation>
    <scope>NUCLEOTIDE SEQUENCE [LARGE SCALE GENOMIC DNA]</scope>
    <source>
        <strain evidence="2">LSCM1</strain>
    </source>
</reference>
<feature type="domain" description="Trypanosoma Tc-38 (p38) protein" evidence="1">
    <location>
        <begin position="14"/>
        <end position="96"/>
    </location>
</feature>